<keyword evidence="2" id="KW-0732">Signal</keyword>
<feature type="domain" description="Ephrin RBD" evidence="8">
    <location>
        <begin position="1"/>
        <end position="124"/>
    </location>
</feature>
<dbReference type="PANTHER" id="PTHR11304:SF29">
    <property type="entry name" value="EPHRIN"/>
    <property type="match status" value="1"/>
</dbReference>
<dbReference type="InterPro" id="IPR001799">
    <property type="entry name" value="Ephrin_RBD"/>
</dbReference>
<protein>
    <submittedName>
        <fullName evidence="9">Putative ephrin-B2</fullName>
    </submittedName>
</protein>
<evidence type="ECO:0000256" key="1">
    <source>
        <dbReference type="ARBA" id="ARBA00004370"/>
    </source>
</evidence>
<dbReference type="AlphaFoldDB" id="A0A2G8K3L2"/>
<dbReference type="GO" id="GO:0046875">
    <property type="term" value="F:ephrin receptor binding"/>
    <property type="evidence" value="ECO:0007669"/>
    <property type="project" value="TreeGrafter"/>
</dbReference>
<feature type="non-terminal residue" evidence="9">
    <location>
        <position position="1"/>
    </location>
</feature>
<proteinExistence type="inferred from homology"/>
<dbReference type="Pfam" id="PF00812">
    <property type="entry name" value="Ephrin"/>
    <property type="match status" value="1"/>
</dbReference>
<accession>A0A2G8K3L2</accession>
<dbReference type="Proteomes" id="UP000230750">
    <property type="component" value="Unassembled WGS sequence"/>
</dbReference>
<comment type="caution">
    <text evidence="9">The sequence shown here is derived from an EMBL/GenBank/DDBJ whole genome shotgun (WGS) entry which is preliminary data.</text>
</comment>
<evidence type="ECO:0000313" key="9">
    <source>
        <dbReference type="EMBL" id="PIK42598.1"/>
    </source>
</evidence>
<dbReference type="InterPro" id="IPR031328">
    <property type="entry name" value="Ephrin"/>
</dbReference>
<evidence type="ECO:0000313" key="10">
    <source>
        <dbReference type="Proteomes" id="UP000230750"/>
    </source>
</evidence>
<evidence type="ECO:0000256" key="3">
    <source>
        <dbReference type="ARBA" id="ARBA00023136"/>
    </source>
</evidence>
<keyword evidence="5" id="KW-0325">Glycoprotein</keyword>
<organism evidence="9 10">
    <name type="scientific">Stichopus japonicus</name>
    <name type="common">Sea cucumber</name>
    <dbReference type="NCBI Taxonomy" id="307972"/>
    <lineage>
        <taxon>Eukaryota</taxon>
        <taxon>Metazoa</taxon>
        <taxon>Echinodermata</taxon>
        <taxon>Eleutherozoa</taxon>
        <taxon>Echinozoa</taxon>
        <taxon>Holothuroidea</taxon>
        <taxon>Aspidochirotacea</taxon>
        <taxon>Aspidochirotida</taxon>
        <taxon>Stichopodidae</taxon>
        <taxon>Apostichopus</taxon>
    </lineage>
</organism>
<keyword evidence="4" id="KW-1015">Disulfide bond</keyword>
<keyword evidence="3" id="KW-0472">Membrane</keyword>
<evidence type="ECO:0000256" key="5">
    <source>
        <dbReference type="ARBA" id="ARBA00023180"/>
    </source>
</evidence>
<evidence type="ECO:0000256" key="4">
    <source>
        <dbReference type="ARBA" id="ARBA00023157"/>
    </source>
</evidence>
<dbReference type="OrthoDB" id="6250301at2759"/>
<dbReference type="PANTHER" id="PTHR11304">
    <property type="entry name" value="EPHRIN"/>
    <property type="match status" value="1"/>
</dbReference>
<dbReference type="GO" id="GO:0005886">
    <property type="term" value="C:plasma membrane"/>
    <property type="evidence" value="ECO:0007669"/>
    <property type="project" value="TreeGrafter"/>
</dbReference>
<dbReference type="GO" id="GO:0007411">
    <property type="term" value="P:axon guidance"/>
    <property type="evidence" value="ECO:0007669"/>
    <property type="project" value="TreeGrafter"/>
</dbReference>
<comment type="subcellular location">
    <subcellularLocation>
        <location evidence="1">Membrane</location>
    </subcellularLocation>
</comment>
<evidence type="ECO:0000259" key="8">
    <source>
        <dbReference type="PROSITE" id="PS51551"/>
    </source>
</evidence>
<feature type="compositionally biased region" description="Polar residues" evidence="7">
    <location>
        <begin position="145"/>
        <end position="173"/>
    </location>
</feature>
<reference evidence="9 10" key="1">
    <citation type="journal article" date="2017" name="PLoS Biol.">
        <title>The sea cucumber genome provides insights into morphological evolution and visceral regeneration.</title>
        <authorList>
            <person name="Zhang X."/>
            <person name="Sun L."/>
            <person name="Yuan J."/>
            <person name="Sun Y."/>
            <person name="Gao Y."/>
            <person name="Zhang L."/>
            <person name="Li S."/>
            <person name="Dai H."/>
            <person name="Hamel J.F."/>
            <person name="Liu C."/>
            <person name="Yu Y."/>
            <person name="Liu S."/>
            <person name="Lin W."/>
            <person name="Guo K."/>
            <person name="Jin S."/>
            <person name="Xu P."/>
            <person name="Storey K.B."/>
            <person name="Huan P."/>
            <person name="Zhang T."/>
            <person name="Zhou Y."/>
            <person name="Zhang J."/>
            <person name="Lin C."/>
            <person name="Li X."/>
            <person name="Xing L."/>
            <person name="Huo D."/>
            <person name="Sun M."/>
            <person name="Wang L."/>
            <person name="Mercier A."/>
            <person name="Li F."/>
            <person name="Yang H."/>
            <person name="Xiang J."/>
        </authorList>
    </citation>
    <scope>NUCLEOTIDE SEQUENCE [LARGE SCALE GENOMIC DNA]</scope>
    <source>
        <strain evidence="9">Shaxun</strain>
        <tissue evidence="9">Muscle</tissue>
    </source>
</reference>
<evidence type="ECO:0000256" key="7">
    <source>
        <dbReference type="SAM" id="MobiDB-lite"/>
    </source>
</evidence>
<feature type="region of interest" description="Disordered" evidence="7">
    <location>
        <begin position="131"/>
        <end position="181"/>
    </location>
</feature>
<dbReference type="InterPro" id="IPR008972">
    <property type="entry name" value="Cupredoxin"/>
</dbReference>
<gene>
    <name evidence="9" type="ORF">BSL78_20551</name>
</gene>
<dbReference type="SUPFAM" id="SSF49503">
    <property type="entry name" value="Cupredoxins"/>
    <property type="match status" value="1"/>
</dbReference>
<comment type="caution">
    <text evidence="6">Lacks conserved residue(s) required for the propagation of feature annotation.</text>
</comment>
<dbReference type="GO" id="GO:0048013">
    <property type="term" value="P:ephrin receptor signaling pathway"/>
    <property type="evidence" value="ECO:0007669"/>
    <property type="project" value="TreeGrafter"/>
</dbReference>
<dbReference type="Gene3D" id="2.60.40.420">
    <property type="entry name" value="Cupredoxins - blue copper proteins"/>
    <property type="match status" value="1"/>
</dbReference>
<dbReference type="CDD" id="cd02675">
    <property type="entry name" value="Ephrin_ectodomain"/>
    <property type="match status" value="1"/>
</dbReference>
<dbReference type="STRING" id="307972.A0A2G8K3L2"/>
<dbReference type="EMBL" id="MRZV01000922">
    <property type="protein sequence ID" value="PIK42598.1"/>
    <property type="molecule type" value="Genomic_DNA"/>
</dbReference>
<name>A0A2G8K3L2_STIJA</name>
<comment type="similarity">
    <text evidence="6">Belongs to the ephrin family.</text>
</comment>
<sequence>NGPDGYRIEASINDVIDIVCPRINDTFQPDRAQYHKFTQVTKSGYDNCNLAMGGGKTLLRCNRPFVENQLRLLFQEHTTYPGDPIFKHGRDYYFITTADGTEDGIDQSQGGLCSSHYMKLLVHVIGDGITGIPSSSRPTTRDRYNSPTTLLPVSRSISTTSPKASTKLETTVKPTRRKPSK</sequence>
<dbReference type="PROSITE" id="PS51551">
    <property type="entry name" value="EPHRIN_RBD_2"/>
    <property type="match status" value="1"/>
</dbReference>
<evidence type="ECO:0000256" key="2">
    <source>
        <dbReference type="ARBA" id="ARBA00022729"/>
    </source>
</evidence>
<evidence type="ECO:0000256" key="6">
    <source>
        <dbReference type="PROSITE-ProRule" id="PRU00884"/>
    </source>
</evidence>
<keyword evidence="10" id="KW-1185">Reference proteome</keyword>